<dbReference type="PANTHER" id="PTHR43132">
    <property type="entry name" value="ARSENICAL RESISTANCE OPERON REPRESSOR ARSR-RELATED"/>
    <property type="match status" value="1"/>
</dbReference>
<evidence type="ECO:0000256" key="2">
    <source>
        <dbReference type="ARBA" id="ARBA00023125"/>
    </source>
</evidence>
<dbReference type="InterPro" id="IPR051011">
    <property type="entry name" value="Metal_resp_trans_reg"/>
</dbReference>
<evidence type="ECO:0000259" key="4">
    <source>
        <dbReference type="PROSITE" id="PS50987"/>
    </source>
</evidence>
<keyword evidence="6" id="KW-1185">Reference proteome</keyword>
<dbReference type="InterPro" id="IPR036388">
    <property type="entry name" value="WH-like_DNA-bd_sf"/>
</dbReference>
<evidence type="ECO:0000313" key="6">
    <source>
        <dbReference type="Proteomes" id="UP001162891"/>
    </source>
</evidence>
<dbReference type="Pfam" id="PF01022">
    <property type="entry name" value="HTH_5"/>
    <property type="match status" value="1"/>
</dbReference>
<evidence type="ECO:0000256" key="3">
    <source>
        <dbReference type="ARBA" id="ARBA00023163"/>
    </source>
</evidence>
<dbReference type="PRINTS" id="PR00778">
    <property type="entry name" value="HTHARSR"/>
</dbReference>
<keyword evidence="3" id="KW-0804">Transcription</keyword>
<dbReference type="Gene3D" id="1.10.10.10">
    <property type="entry name" value="Winged helix-like DNA-binding domain superfamily/Winged helix DNA-binding domain"/>
    <property type="match status" value="1"/>
</dbReference>
<evidence type="ECO:0000313" key="5">
    <source>
        <dbReference type="EMBL" id="BDG06037.1"/>
    </source>
</evidence>
<accession>A0ABM7X2M0</accession>
<sequence>MSTRLEPPISSDPDRAGHVAEVLKAVAHPLRLRIVALLCEGEENVTALADKLEASQAIVSQQLRILRSHGLVAASREGGFATYRLVEQNLRGLVRCMEKCRR</sequence>
<dbReference type="CDD" id="cd00090">
    <property type="entry name" value="HTH_ARSR"/>
    <property type="match status" value="1"/>
</dbReference>
<gene>
    <name evidence="5" type="ORF">AMOR_50330</name>
</gene>
<evidence type="ECO:0000256" key="1">
    <source>
        <dbReference type="ARBA" id="ARBA00023015"/>
    </source>
</evidence>
<protein>
    <recommendedName>
        <fullName evidence="4">HTH arsR-type domain-containing protein</fullName>
    </recommendedName>
</protein>
<dbReference type="NCBIfam" id="NF033788">
    <property type="entry name" value="HTH_metalloreg"/>
    <property type="match status" value="1"/>
</dbReference>
<dbReference type="SUPFAM" id="SSF46785">
    <property type="entry name" value="Winged helix' DNA-binding domain"/>
    <property type="match status" value="1"/>
</dbReference>
<dbReference type="Proteomes" id="UP001162891">
    <property type="component" value="Chromosome"/>
</dbReference>
<dbReference type="EMBL" id="AP025591">
    <property type="protein sequence ID" value="BDG06037.1"/>
    <property type="molecule type" value="Genomic_DNA"/>
</dbReference>
<reference evidence="6" key="1">
    <citation type="journal article" date="2022" name="Int. J. Syst. Evol. Microbiol.">
        <title>Anaeromyxobacter oryzae sp. nov., Anaeromyxobacter diazotrophicus sp. nov. and Anaeromyxobacter paludicola sp. nov., isolated from paddy soils.</title>
        <authorList>
            <person name="Itoh H."/>
            <person name="Xu Z."/>
            <person name="Mise K."/>
            <person name="Masuda Y."/>
            <person name="Ushijima N."/>
            <person name="Hayakawa C."/>
            <person name="Shiratori Y."/>
            <person name="Senoo K."/>
        </authorList>
    </citation>
    <scope>NUCLEOTIDE SEQUENCE [LARGE SCALE GENOMIC DNA]</scope>
    <source>
        <strain evidence="6">Red232</strain>
    </source>
</reference>
<dbReference type="SMART" id="SM00418">
    <property type="entry name" value="HTH_ARSR"/>
    <property type="match status" value="1"/>
</dbReference>
<dbReference type="PROSITE" id="PS50987">
    <property type="entry name" value="HTH_ARSR_2"/>
    <property type="match status" value="1"/>
</dbReference>
<dbReference type="InterPro" id="IPR011991">
    <property type="entry name" value="ArsR-like_HTH"/>
</dbReference>
<dbReference type="PANTHER" id="PTHR43132:SF2">
    <property type="entry name" value="ARSENICAL RESISTANCE OPERON REPRESSOR ARSR-RELATED"/>
    <property type="match status" value="1"/>
</dbReference>
<organism evidence="5 6">
    <name type="scientific">Anaeromyxobacter oryzae</name>
    <dbReference type="NCBI Taxonomy" id="2918170"/>
    <lineage>
        <taxon>Bacteria</taxon>
        <taxon>Pseudomonadati</taxon>
        <taxon>Myxococcota</taxon>
        <taxon>Myxococcia</taxon>
        <taxon>Myxococcales</taxon>
        <taxon>Cystobacterineae</taxon>
        <taxon>Anaeromyxobacteraceae</taxon>
        <taxon>Anaeromyxobacter</taxon>
    </lineage>
</organism>
<keyword evidence="1" id="KW-0805">Transcription regulation</keyword>
<keyword evidence="2" id="KW-0238">DNA-binding</keyword>
<feature type="domain" description="HTH arsR-type" evidence="4">
    <location>
        <begin position="11"/>
        <end position="102"/>
    </location>
</feature>
<dbReference type="InterPro" id="IPR036390">
    <property type="entry name" value="WH_DNA-bd_sf"/>
</dbReference>
<name>A0ABM7X2M0_9BACT</name>
<dbReference type="InterPro" id="IPR001845">
    <property type="entry name" value="HTH_ArsR_DNA-bd_dom"/>
</dbReference>
<dbReference type="RefSeq" id="WP_248355305.1">
    <property type="nucleotide sequence ID" value="NZ_AP025591.1"/>
</dbReference>
<proteinExistence type="predicted"/>